<organism evidence="2 3">
    <name type="scientific">Fusarium sarcochroum</name>
    <dbReference type="NCBI Taxonomy" id="1208366"/>
    <lineage>
        <taxon>Eukaryota</taxon>
        <taxon>Fungi</taxon>
        <taxon>Dikarya</taxon>
        <taxon>Ascomycota</taxon>
        <taxon>Pezizomycotina</taxon>
        <taxon>Sordariomycetes</taxon>
        <taxon>Hypocreomycetidae</taxon>
        <taxon>Hypocreales</taxon>
        <taxon>Nectriaceae</taxon>
        <taxon>Fusarium</taxon>
        <taxon>Fusarium lateritium species complex</taxon>
    </lineage>
</organism>
<reference evidence="2" key="1">
    <citation type="journal article" date="2020" name="BMC Genomics">
        <title>Correction to: Identification and distribution of gene clusters required for synthesis of sphingolipid metabolism inhibitors in diverse species of the filamentous fungus Fusarium.</title>
        <authorList>
            <person name="Kim H.S."/>
            <person name="Lohmar J.M."/>
            <person name="Busman M."/>
            <person name="Brown D.W."/>
            <person name="Naumann T.A."/>
            <person name="Divon H.H."/>
            <person name="Lysoe E."/>
            <person name="Uhlig S."/>
            <person name="Proctor R.H."/>
        </authorList>
    </citation>
    <scope>NUCLEOTIDE SEQUENCE</scope>
    <source>
        <strain evidence="2">NRRL 20472</strain>
    </source>
</reference>
<keyword evidence="3" id="KW-1185">Reference proteome</keyword>
<sequence>MTTPSPNPGSGDRGAYLTVRTDAEDAPPPPYSETDIYSTSSQPPRSPHSASVAGSAPGPAASGDDAASRMSSTSTTEPIIFTPPLTPRTDSNFGVSTPTNQQQHFSVPPSPSAALYFESRPVQTSTSQWEPQIHTIAVKPSSVADDIPYPETWATSYDITPQDWATFVNFILPDHDSAKNEAILGEKAKSEDGPDAKSASGDGSEKSERHAADPNESRRRRAEVEAIVQQWNADFFAPRNVRVGLQPEEPSHMPGGWETTFDDPPVPAQAGPSSQREAIPQRTGWTGGWGGLQLDDDGIRWGDRFVADSNGLRIGNLVMDSRGIRMNGQGGGAPFAPGPDHPQPPPGNVRGMPPFGHGNPHWHPNHPEVNPSPIRGRGAHPGHHGSRSRSSSTSSSSPSSSSSSASSGSIGSLPDHDDLKDYQLPLYIARLEQWTNNPHETRSKGDVKQLKAELKAKGSNKNAVDPNVDRKALKAQGKALSQQWRSLKRQQKKERREHRRELKKRKRAERKERRRQKKEMKSALKDQRREQRGRGGRADLPPVPAAPLVPPFQVPPVHVNVPPVNVPAVHVPPLFSGGWGGPGRGGRGDRGRGGRGWGRGWGRGGQGPWGRARGQPQGGWQTPCSFGPPGRGGFCGSGEPWSARPREDPSGPCPGSWPEDRNQDADIPPPGAASAAKYDTVSGLETEIAAKQKDLEVQDVTIGERQALGKEIEALTETLERIRLEADEAYA</sequence>
<feature type="region of interest" description="Disordered" evidence="1">
    <location>
        <begin position="323"/>
        <end position="419"/>
    </location>
</feature>
<dbReference type="OrthoDB" id="5408998at2759"/>
<feature type="compositionally biased region" description="Low complexity" evidence="1">
    <location>
        <begin position="388"/>
        <end position="412"/>
    </location>
</feature>
<feature type="compositionally biased region" description="Low complexity" evidence="1">
    <location>
        <begin position="609"/>
        <end position="628"/>
    </location>
</feature>
<feature type="non-terminal residue" evidence="2">
    <location>
        <position position="731"/>
    </location>
</feature>
<dbReference type="EMBL" id="JABEXW010000673">
    <property type="protein sequence ID" value="KAF4959005.1"/>
    <property type="molecule type" value="Genomic_DNA"/>
</dbReference>
<feature type="compositionally biased region" description="Basic residues" evidence="1">
    <location>
        <begin position="377"/>
        <end position="387"/>
    </location>
</feature>
<feature type="compositionally biased region" description="Basic and acidic residues" evidence="1">
    <location>
        <begin position="439"/>
        <end position="456"/>
    </location>
</feature>
<comment type="caution">
    <text evidence="2">The sequence shown here is derived from an EMBL/GenBank/DDBJ whole genome shotgun (WGS) entry which is preliminary data.</text>
</comment>
<dbReference type="Proteomes" id="UP000622797">
    <property type="component" value="Unassembled WGS sequence"/>
</dbReference>
<feature type="region of interest" description="Disordered" evidence="1">
    <location>
        <begin position="1"/>
        <end position="112"/>
    </location>
</feature>
<reference evidence="2" key="2">
    <citation type="submission" date="2020-05" db="EMBL/GenBank/DDBJ databases">
        <authorList>
            <person name="Kim H.-S."/>
            <person name="Proctor R.H."/>
            <person name="Brown D.W."/>
        </authorList>
    </citation>
    <scope>NUCLEOTIDE SEQUENCE</scope>
    <source>
        <strain evidence="2">NRRL 20472</strain>
    </source>
</reference>
<accession>A0A8H4TJ77</accession>
<gene>
    <name evidence="2" type="ORF">FSARC_10842</name>
</gene>
<feature type="compositionally biased region" description="Gly residues" evidence="1">
    <location>
        <begin position="594"/>
        <end position="608"/>
    </location>
</feature>
<feature type="compositionally biased region" description="Polar residues" evidence="1">
    <location>
        <begin position="88"/>
        <end position="105"/>
    </location>
</feature>
<feature type="compositionally biased region" description="Pro residues" evidence="1">
    <location>
        <begin position="336"/>
        <end position="347"/>
    </location>
</feature>
<feature type="compositionally biased region" description="Basic and acidic residues" evidence="1">
    <location>
        <begin position="185"/>
        <end position="195"/>
    </location>
</feature>
<evidence type="ECO:0000313" key="2">
    <source>
        <dbReference type="EMBL" id="KAF4959005.1"/>
    </source>
</evidence>
<name>A0A8H4TJ77_9HYPO</name>
<feature type="region of interest" description="Disordered" evidence="1">
    <location>
        <begin position="433"/>
        <end position="544"/>
    </location>
</feature>
<proteinExistence type="predicted"/>
<evidence type="ECO:0000313" key="3">
    <source>
        <dbReference type="Proteomes" id="UP000622797"/>
    </source>
</evidence>
<feature type="region of interest" description="Disordered" evidence="1">
    <location>
        <begin position="578"/>
        <end position="679"/>
    </location>
</feature>
<feature type="compositionally biased region" description="Low complexity" evidence="1">
    <location>
        <begin position="353"/>
        <end position="362"/>
    </location>
</feature>
<feature type="compositionally biased region" description="Low complexity" evidence="1">
    <location>
        <begin position="47"/>
        <end position="65"/>
    </location>
</feature>
<feature type="region of interest" description="Disordered" evidence="1">
    <location>
        <begin position="247"/>
        <end position="294"/>
    </location>
</feature>
<feature type="compositionally biased region" description="Basic and acidic residues" evidence="1">
    <location>
        <begin position="203"/>
        <end position="217"/>
    </location>
</feature>
<evidence type="ECO:0008006" key="4">
    <source>
        <dbReference type="Google" id="ProtNLM"/>
    </source>
</evidence>
<dbReference type="AlphaFoldDB" id="A0A8H4TJ77"/>
<feature type="region of interest" description="Disordered" evidence="1">
    <location>
        <begin position="185"/>
        <end position="222"/>
    </location>
</feature>
<feature type="compositionally biased region" description="Basic residues" evidence="1">
    <location>
        <begin position="486"/>
        <end position="518"/>
    </location>
</feature>
<protein>
    <recommendedName>
        <fullName evidence="4">RING finger domain-containing protein</fullName>
    </recommendedName>
</protein>
<feature type="compositionally biased region" description="Basic and acidic residues" evidence="1">
    <location>
        <begin position="519"/>
        <end position="537"/>
    </location>
</feature>
<evidence type="ECO:0000256" key="1">
    <source>
        <dbReference type="SAM" id="MobiDB-lite"/>
    </source>
</evidence>